<reference evidence="1 2" key="2">
    <citation type="journal article" date="2022" name="Mol. Ecol. Resour.">
        <title>The genomes of chicory, endive, great burdock and yacon provide insights into Asteraceae paleo-polyploidization history and plant inulin production.</title>
        <authorList>
            <person name="Fan W."/>
            <person name="Wang S."/>
            <person name="Wang H."/>
            <person name="Wang A."/>
            <person name="Jiang F."/>
            <person name="Liu H."/>
            <person name="Zhao H."/>
            <person name="Xu D."/>
            <person name="Zhang Y."/>
        </authorList>
    </citation>
    <scope>NUCLEOTIDE SEQUENCE [LARGE SCALE GENOMIC DNA]</scope>
    <source>
        <strain evidence="2">cv. Yunnan</strain>
        <tissue evidence="1">Leaves</tissue>
    </source>
</reference>
<accession>A0ACB9IR62</accession>
<reference evidence="2" key="1">
    <citation type="journal article" date="2022" name="Mol. Ecol. Resour.">
        <title>The genomes of chicory, endive, great burdock and yacon provide insights into Asteraceae palaeo-polyploidization history and plant inulin production.</title>
        <authorList>
            <person name="Fan W."/>
            <person name="Wang S."/>
            <person name="Wang H."/>
            <person name="Wang A."/>
            <person name="Jiang F."/>
            <person name="Liu H."/>
            <person name="Zhao H."/>
            <person name="Xu D."/>
            <person name="Zhang Y."/>
        </authorList>
    </citation>
    <scope>NUCLEOTIDE SEQUENCE [LARGE SCALE GENOMIC DNA]</scope>
    <source>
        <strain evidence="2">cv. Yunnan</strain>
    </source>
</reference>
<dbReference type="EMBL" id="CM042024">
    <property type="protein sequence ID" value="KAI3810728.1"/>
    <property type="molecule type" value="Genomic_DNA"/>
</dbReference>
<sequence length="296" mass="32670">METKGDSENMVKVSVKFNGRSIPLSLSVESTFKDLKSLLQPLTDVLPRGQKLIAKGKVLDDEMKFSSLGVYNGVYKIQLIASQGLHQGSGPIKKESPVRRIAKTNAQVTVVKSQFDRWKLTGVIALSNTAIKNCGSSVRFLDLNSNSIEDVPEVIGGLSSLQKLFLNANHIKDESLSWKGLSSLKSLSFLSLSQNLLTTLPSDLAYLTTLKELHVAHNKLTCLPDEIGLLVHLEVLEANDNRLTTISSCIGSCSNLVEVDFSQNLLVELPQTLSNLRNLKECMYFPNRTRIIPLKF</sequence>
<proteinExistence type="predicted"/>
<gene>
    <name evidence="1" type="ORF">L1987_20350</name>
</gene>
<evidence type="ECO:0000313" key="1">
    <source>
        <dbReference type="EMBL" id="KAI3810728.1"/>
    </source>
</evidence>
<comment type="caution">
    <text evidence="1">The sequence shown here is derived from an EMBL/GenBank/DDBJ whole genome shotgun (WGS) entry which is preliminary data.</text>
</comment>
<protein>
    <submittedName>
        <fullName evidence="1">Uncharacterized protein</fullName>
    </submittedName>
</protein>
<name>A0ACB9IR62_9ASTR</name>
<evidence type="ECO:0000313" key="2">
    <source>
        <dbReference type="Proteomes" id="UP001056120"/>
    </source>
</evidence>
<organism evidence="1 2">
    <name type="scientific">Smallanthus sonchifolius</name>
    <dbReference type="NCBI Taxonomy" id="185202"/>
    <lineage>
        <taxon>Eukaryota</taxon>
        <taxon>Viridiplantae</taxon>
        <taxon>Streptophyta</taxon>
        <taxon>Embryophyta</taxon>
        <taxon>Tracheophyta</taxon>
        <taxon>Spermatophyta</taxon>
        <taxon>Magnoliopsida</taxon>
        <taxon>eudicotyledons</taxon>
        <taxon>Gunneridae</taxon>
        <taxon>Pentapetalae</taxon>
        <taxon>asterids</taxon>
        <taxon>campanulids</taxon>
        <taxon>Asterales</taxon>
        <taxon>Asteraceae</taxon>
        <taxon>Asteroideae</taxon>
        <taxon>Heliantheae alliance</taxon>
        <taxon>Millerieae</taxon>
        <taxon>Smallanthus</taxon>
    </lineage>
</organism>
<dbReference type="Proteomes" id="UP001056120">
    <property type="component" value="Linkage Group LG07"/>
</dbReference>
<keyword evidence="2" id="KW-1185">Reference proteome</keyword>